<dbReference type="RefSeq" id="WP_047767385.1">
    <property type="nucleotide sequence ID" value="NZ_AZGM01000032.1"/>
</dbReference>
<keyword evidence="7" id="KW-1185">Reference proteome</keyword>
<accession>A0A0R1XHL8</accession>
<organism evidence="6 7">
    <name type="scientific">Limosilactobacillus panis DSM 6035</name>
    <dbReference type="NCBI Taxonomy" id="1423782"/>
    <lineage>
        <taxon>Bacteria</taxon>
        <taxon>Bacillati</taxon>
        <taxon>Bacillota</taxon>
        <taxon>Bacilli</taxon>
        <taxon>Lactobacillales</taxon>
        <taxon>Lactobacillaceae</taxon>
        <taxon>Limosilactobacillus</taxon>
    </lineage>
</organism>
<dbReference type="PATRIC" id="fig|1423782.4.peg.1645"/>
<evidence type="ECO:0000256" key="1">
    <source>
        <dbReference type="ARBA" id="ARBA00004141"/>
    </source>
</evidence>
<dbReference type="PANTHER" id="PTHR33514">
    <property type="entry name" value="PROTEIN ABCI12, CHLOROPLASTIC"/>
    <property type="match status" value="1"/>
</dbReference>
<feature type="transmembrane region" description="Helical" evidence="5">
    <location>
        <begin position="107"/>
        <end position="129"/>
    </location>
</feature>
<feature type="transmembrane region" description="Helical" evidence="5">
    <location>
        <begin position="73"/>
        <end position="95"/>
    </location>
</feature>
<dbReference type="GO" id="GO:0005886">
    <property type="term" value="C:plasma membrane"/>
    <property type="evidence" value="ECO:0007669"/>
    <property type="project" value="TreeGrafter"/>
</dbReference>
<comment type="caution">
    <text evidence="6">The sequence shown here is derived from an EMBL/GenBank/DDBJ whole genome shotgun (WGS) entry which is preliminary data.</text>
</comment>
<sequence>MNNAIVFGSYVPGSSLLHRLDPRTKLFLCVAYVVLVFFANSFVTSAWLTVALLVTMVLSQVGFGLYWRGIRPLMWIILITVAFQILFSTGGKVYWHWGIMSITHDGLVNSLIIFFRFMVIITASTVLTATTPTLRIADALSWYMKPLRVVKVPVNQITLMISIALRFIPTIMEEAGKITNAQRSRGMNFAEGSLVRRVRRMVPILIPLFVDSFKRAEELATAMEARGYDPAAPRTHYRQLHWASRDTISLCLFAVVTVILFGLRIIL</sequence>
<gene>
    <name evidence="6" type="ORF">FD32_GL001582</name>
</gene>
<evidence type="ECO:0000256" key="4">
    <source>
        <dbReference type="ARBA" id="ARBA00023136"/>
    </source>
</evidence>
<evidence type="ECO:0000313" key="6">
    <source>
        <dbReference type="EMBL" id="KRM28901.1"/>
    </source>
</evidence>
<comment type="subcellular location">
    <subcellularLocation>
        <location evidence="1">Membrane</location>
        <topology evidence="1">Multi-pass membrane protein</topology>
    </subcellularLocation>
</comment>
<dbReference type="EMBL" id="AZGM01000032">
    <property type="protein sequence ID" value="KRM28901.1"/>
    <property type="molecule type" value="Genomic_DNA"/>
</dbReference>
<dbReference type="AlphaFoldDB" id="A0A0R1XHL8"/>
<evidence type="ECO:0000256" key="3">
    <source>
        <dbReference type="ARBA" id="ARBA00022989"/>
    </source>
</evidence>
<dbReference type="Pfam" id="PF02361">
    <property type="entry name" value="CbiQ"/>
    <property type="match status" value="1"/>
</dbReference>
<dbReference type="PANTHER" id="PTHR33514:SF13">
    <property type="entry name" value="PROTEIN ABCI12, CHLOROPLASTIC"/>
    <property type="match status" value="1"/>
</dbReference>
<dbReference type="STRING" id="1423782.FD32_GL001582"/>
<evidence type="ECO:0000256" key="2">
    <source>
        <dbReference type="ARBA" id="ARBA00022692"/>
    </source>
</evidence>
<feature type="transmembrane region" description="Helical" evidence="5">
    <location>
        <begin position="26"/>
        <end position="53"/>
    </location>
</feature>
<dbReference type="InterPro" id="IPR003339">
    <property type="entry name" value="ABC/ECF_trnsptr_transmembrane"/>
</dbReference>
<name>A0A0R1XHL8_9LACO</name>
<evidence type="ECO:0000313" key="7">
    <source>
        <dbReference type="Proteomes" id="UP000051412"/>
    </source>
</evidence>
<protein>
    <submittedName>
        <fullName evidence="6">Cobalt ABC superfamily ATP binding cassette transporter, membrane protein</fullName>
    </submittedName>
</protein>
<feature type="transmembrane region" description="Helical" evidence="5">
    <location>
        <begin position="247"/>
        <end position="266"/>
    </location>
</feature>
<dbReference type="CDD" id="cd16914">
    <property type="entry name" value="EcfT"/>
    <property type="match status" value="1"/>
</dbReference>
<keyword evidence="2 5" id="KW-0812">Transmembrane</keyword>
<dbReference type="OrthoDB" id="8075495at2"/>
<keyword evidence="4 5" id="KW-0472">Membrane</keyword>
<evidence type="ECO:0000256" key="5">
    <source>
        <dbReference type="SAM" id="Phobius"/>
    </source>
</evidence>
<keyword evidence="3 5" id="KW-1133">Transmembrane helix</keyword>
<reference evidence="6 7" key="1">
    <citation type="journal article" date="2015" name="Genome Announc.">
        <title>Expanding the biotechnology potential of lactobacilli through comparative genomics of 213 strains and associated genera.</title>
        <authorList>
            <person name="Sun Z."/>
            <person name="Harris H.M."/>
            <person name="McCann A."/>
            <person name="Guo C."/>
            <person name="Argimon S."/>
            <person name="Zhang W."/>
            <person name="Yang X."/>
            <person name="Jeffery I.B."/>
            <person name="Cooney J.C."/>
            <person name="Kagawa T.F."/>
            <person name="Liu W."/>
            <person name="Song Y."/>
            <person name="Salvetti E."/>
            <person name="Wrobel A."/>
            <person name="Rasinkangas P."/>
            <person name="Parkhill J."/>
            <person name="Rea M.C."/>
            <person name="O'Sullivan O."/>
            <person name="Ritari J."/>
            <person name="Douillard F.P."/>
            <person name="Paul Ross R."/>
            <person name="Yang R."/>
            <person name="Briner A.E."/>
            <person name="Felis G.E."/>
            <person name="de Vos W.M."/>
            <person name="Barrangou R."/>
            <person name="Klaenhammer T.R."/>
            <person name="Caufield P.W."/>
            <person name="Cui Y."/>
            <person name="Zhang H."/>
            <person name="O'Toole P.W."/>
        </authorList>
    </citation>
    <scope>NUCLEOTIDE SEQUENCE [LARGE SCALE GENOMIC DNA]</scope>
    <source>
        <strain evidence="6 7">DSM 6035</strain>
    </source>
</reference>
<dbReference type="Proteomes" id="UP000051412">
    <property type="component" value="Unassembled WGS sequence"/>
</dbReference>
<proteinExistence type="predicted"/>